<dbReference type="Proteomes" id="UP000290819">
    <property type="component" value="Unassembled WGS sequence"/>
</dbReference>
<comment type="caution">
    <text evidence="2">The sequence shown here is derived from an EMBL/GenBank/DDBJ whole genome shotgun (WGS) entry which is preliminary data.</text>
</comment>
<dbReference type="AlphaFoldDB" id="A0A4Q1VBZ4"/>
<evidence type="ECO:0000313" key="3">
    <source>
        <dbReference type="Proteomes" id="UP000290819"/>
    </source>
</evidence>
<dbReference type="InterPro" id="IPR007421">
    <property type="entry name" value="Schlafen_AlbA_2_dom"/>
</dbReference>
<feature type="domain" description="Schlafen AlbA-2" evidence="1">
    <location>
        <begin position="19"/>
        <end position="148"/>
    </location>
</feature>
<proteinExistence type="predicted"/>
<dbReference type="RefSeq" id="WP_129270648.1">
    <property type="nucleotide sequence ID" value="NZ_MZXW01000016.1"/>
</dbReference>
<accession>A0A4Q1VBZ4</accession>
<dbReference type="Pfam" id="PF04326">
    <property type="entry name" value="SLFN_AlbA_2"/>
    <property type="match status" value="1"/>
</dbReference>
<dbReference type="Gene3D" id="3.30.950.30">
    <property type="entry name" value="Schlafen, AAA domain"/>
    <property type="match status" value="1"/>
</dbReference>
<dbReference type="EMBL" id="MZXW01000016">
    <property type="protein sequence ID" value="RXT48763.1"/>
    <property type="molecule type" value="Genomic_DNA"/>
</dbReference>
<reference evidence="2 3" key="1">
    <citation type="submission" date="2017-03" db="EMBL/GenBank/DDBJ databases">
        <authorList>
            <person name="Safronova V.I."/>
            <person name="Sazanova A.L."/>
            <person name="Chirak E.R."/>
        </authorList>
    </citation>
    <scope>NUCLEOTIDE SEQUENCE [LARGE SCALE GENOMIC DNA]</scope>
    <source>
        <strain evidence="2 3">Opo-243</strain>
    </source>
</reference>
<dbReference type="OrthoDB" id="288285at2"/>
<dbReference type="PANTHER" id="PTHR30595">
    <property type="entry name" value="GLPR-RELATED TRANSCRIPTIONAL REPRESSOR"/>
    <property type="match status" value="1"/>
</dbReference>
<gene>
    <name evidence="2" type="ORF">B5V03_12740</name>
</gene>
<dbReference type="PANTHER" id="PTHR30595:SF6">
    <property type="entry name" value="SCHLAFEN ALBA-2 DOMAIN-CONTAINING PROTEIN"/>
    <property type="match status" value="1"/>
</dbReference>
<name>A0A4Q1VBZ4_9BRAD</name>
<dbReference type="InterPro" id="IPR038475">
    <property type="entry name" value="RecG_C_sf"/>
</dbReference>
<dbReference type="InterPro" id="IPR038461">
    <property type="entry name" value="Schlafen_AlbA_2_dom_sf"/>
</dbReference>
<dbReference type="Pfam" id="PF13749">
    <property type="entry name" value="HATPase_c_4"/>
    <property type="match status" value="1"/>
</dbReference>
<dbReference type="Gene3D" id="3.30.565.60">
    <property type="match status" value="1"/>
</dbReference>
<protein>
    <recommendedName>
        <fullName evidence="1">Schlafen AlbA-2 domain-containing protein</fullName>
    </recommendedName>
</protein>
<sequence>MISKKAAAELIAELNETDETESLEAKSIAEASVGKSLFETICSMSNEPGLEGGTILLGVEKEELSLFPMFSAVGVRDTDKVCSDIASTCATIFNTTVRTDLHVERIGKTNVIRIDVPELPAHQKPLYLVSRGLPKGAYRRIGPTDQRCSEEDMLSFFRGKENASYDRTVIAHATFDDIDPQAIEAYRKSRREANETADELGWSDEDLVHALGGLHRLDGELRVTVAGLVTFGKPAALRRLYPSHRVDYIRVPGNTWVKNVSAQFDAVEMRGPLVTLASRVIATILDDLPRAFRFDDQANGQRSELPLLPVRAIREAVVNCLIHRNYQSAQPVQIVRYGNRIEFKNPGHSLKSVERFDDPASIMRNPHIAEVMHETRFAETKGSGIRRMRQLMEESGLSSPTFESDRDADSFSAVFLFHHFLSPTDWEWLSTFREFDLTDDQRRALIYVREVGAIANQTYREINRTDTLAASKSLRKLRTANLLADRGSGSGRYYVAGSELISRLAPNSLAKDEDSLGIEANSLGSRDQIKIEDLPESLKVRVKLIALGRRDAPEHMAATIVELCRWKPLSASQMAGLLDRNPSYLATKYLSGLINTGSLEYLYPDQPNHPNQKYLLKE</sequence>
<evidence type="ECO:0000259" key="1">
    <source>
        <dbReference type="Pfam" id="PF04326"/>
    </source>
</evidence>
<organism evidence="2 3">
    <name type="scientific">Bradyrhizobium betae</name>
    <dbReference type="NCBI Taxonomy" id="244734"/>
    <lineage>
        <taxon>Bacteria</taxon>
        <taxon>Pseudomonadati</taxon>
        <taxon>Pseudomonadota</taxon>
        <taxon>Alphaproteobacteria</taxon>
        <taxon>Hyphomicrobiales</taxon>
        <taxon>Nitrobacteraceae</taxon>
        <taxon>Bradyrhizobium</taxon>
    </lineage>
</organism>
<evidence type="ECO:0000313" key="2">
    <source>
        <dbReference type="EMBL" id="RXT48763.1"/>
    </source>
</evidence>
<keyword evidence="3" id="KW-1185">Reference proteome</keyword>